<dbReference type="InterPro" id="IPR052783">
    <property type="entry name" value="Metabolic/Drug-Res_Regulator"/>
</dbReference>
<evidence type="ECO:0000256" key="1">
    <source>
        <dbReference type="ARBA" id="ARBA00023242"/>
    </source>
</evidence>
<dbReference type="GO" id="GO:0006351">
    <property type="term" value="P:DNA-templated transcription"/>
    <property type="evidence" value="ECO:0007669"/>
    <property type="project" value="InterPro"/>
</dbReference>
<sequence>MTAREPMAFVLFSSTYAQPSTFQAATNLPGMRSMSSAEVQVYQNGGGRRGLAPGYVRSLETVLGLVLQHVPNSEKTVHDLLIKSRNNDHFLAKDPATIWRQSRLAKDLSKLTENDPQEISTVTIPDESEWDILEMINTPGIITAGTEPATSGPNEPALQQEIPNIGTSQIDCVHLPFPVDTLGMLEIYFTYTHCWFPILERHDLFRTMHTSLESETIPSQGSSLVLWAVVAYESSTKDGSNPRQPDPLQIQQSIYARVMTQSTNLELGHIQAVIVLALLQLKLGDIKNSWRLAGQASRMLATLPIAASRNNRYHNTFHGCIFLDNILSAILNKAPCMSLEEQQEEGPINEENIEEWDVWSISLRASEGGCRNTPKGPLRALSIFNNISQLMKYLARILYMSTNMPLADERELLANLQAQQKILIEKYPHSKSTEYNTPPLLTLHLTCSFVMLDFMKRSPMIDMTGKELVVNLVRSSLSLLDQYQQMTGSLQISPLLSCFALQCGQCIGIVYSDPNSEERLALENRLCSYLQNLEAGMGSLQRSVNIRSSRAEDARMEPPYIGFVQPSDLQVLETRPENSVIAPPANPAPDSCVISTFQSPVAVALADTEGFDALFEEMVTSIPVNRQQPLFAQNLGFYAGNLDKDFLEQLQQPADG</sequence>
<dbReference type="GO" id="GO:0003700">
    <property type="term" value="F:DNA-binding transcription factor activity"/>
    <property type="evidence" value="ECO:0007669"/>
    <property type="project" value="TreeGrafter"/>
</dbReference>
<feature type="domain" description="Xylanolytic transcriptional activator regulatory" evidence="2">
    <location>
        <begin position="185"/>
        <end position="399"/>
    </location>
</feature>
<evidence type="ECO:0000313" key="3">
    <source>
        <dbReference type="EMBL" id="OQE10216.1"/>
    </source>
</evidence>
<dbReference type="Pfam" id="PF04082">
    <property type="entry name" value="Fungal_trans"/>
    <property type="match status" value="1"/>
</dbReference>
<dbReference type="Proteomes" id="UP000191518">
    <property type="component" value="Unassembled WGS sequence"/>
</dbReference>
<dbReference type="EMBL" id="MDYP01000004">
    <property type="protein sequence ID" value="OQE10216.1"/>
    <property type="molecule type" value="Genomic_DNA"/>
</dbReference>
<name>A0A1V6S8M1_9EURO</name>
<keyword evidence="1" id="KW-0539">Nucleus</keyword>
<dbReference type="PANTHER" id="PTHR47655:SF2">
    <property type="entry name" value="QUINIC ACID UTILIZATION ACTIVATOR"/>
    <property type="match status" value="1"/>
</dbReference>
<organism evidence="3 4">
    <name type="scientific">Penicillium vulpinum</name>
    <dbReference type="NCBI Taxonomy" id="29845"/>
    <lineage>
        <taxon>Eukaryota</taxon>
        <taxon>Fungi</taxon>
        <taxon>Dikarya</taxon>
        <taxon>Ascomycota</taxon>
        <taxon>Pezizomycotina</taxon>
        <taxon>Eurotiomycetes</taxon>
        <taxon>Eurotiomycetidae</taxon>
        <taxon>Eurotiales</taxon>
        <taxon>Aspergillaceae</taxon>
        <taxon>Penicillium</taxon>
    </lineage>
</organism>
<dbReference type="GO" id="GO:0003677">
    <property type="term" value="F:DNA binding"/>
    <property type="evidence" value="ECO:0007669"/>
    <property type="project" value="InterPro"/>
</dbReference>
<dbReference type="CDD" id="cd12148">
    <property type="entry name" value="fungal_TF_MHR"/>
    <property type="match status" value="1"/>
</dbReference>
<comment type="caution">
    <text evidence="3">The sequence shown here is derived from an EMBL/GenBank/DDBJ whole genome shotgun (WGS) entry which is preliminary data.</text>
</comment>
<dbReference type="GO" id="GO:0045944">
    <property type="term" value="P:positive regulation of transcription by RNA polymerase II"/>
    <property type="evidence" value="ECO:0007669"/>
    <property type="project" value="TreeGrafter"/>
</dbReference>
<evidence type="ECO:0000259" key="2">
    <source>
        <dbReference type="Pfam" id="PF04082"/>
    </source>
</evidence>
<dbReference type="InterPro" id="IPR007219">
    <property type="entry name" value="XnlR_reg_dom"/>
</dbReference>
<gene>
    <name evidence="3" type="ORF">PENVUL_c004G07733</name>
</gene>
<dbReference type="STRING" id="29845.A0A1V6S8M1"/>
<dbReference type="AlphaFoldDB" id="A0A1V6S8M1"/>
<reference evidence="4" key="1">
    <citation type="journal article" date="2017" name="Nat. Microbiol.">
        <title>Global analysis of biosynthetic gene clusters reveals vast potential of secondary metabolite production in Penicillium species.</title>
        <authorList>
            <person name="Nielsen J.C."/>
            <person name="Grijseels S."/>
            <person name="Prigent S."/>
            <person name="Ji B."/>
            <person name="Dainat J."/>
            <person name="Nielsen K.F."/>
            <person name="Frisvad J.C."/>
            <person name="Workman M."/>
            <person name="Nielsen J."/>
        </authorList>
    </citation>
    <scope>NUCLEOTIDE SEQUENCE [LARGE SCALE GENOMIC DNA]</scope>
    <source>
        <strain evidence="4">IBT 29486</strain>
    </source>
</reference>
<dbReference type="GO" id="GO:0008270">
    <property type="term" value="F:zinc ion binding"/>
    <property type="evidence" value="ECO:0007669"/>
    <property type="project" value="InterPro"/>
</dbReference>
<proteinExistence type="predicted"/>
<keyword evidence="4" id="KW-1185">Reference proteome</keyword>
<dbReference type="PANTHER" id="PTHR47655">
    <property type="entry name" value="QUINIC ACID UTILIZATION ACTIVATOR"/>
    <property type="match status" value="1"/>
</dbReference>
<protein>
    <recommendedName>
        <fullName evidence="2">Xylanolytic transcriptional activator regulatory domain-containing protein</fullName>
    </recommendedName>
</protein>
<accession>A0A1V6S8M1</accession>
<evidence type="ECO:0000313" key="4">
    <source>
        <dbReference type="Proteomes" id="UP000191518"/>
    </source>
</evidence>